<evidence type="ECO:0000313" key="3">
    <source>
        <dbReference type="Proteomes" id="UP000028900"/>
    </source>
</evidence>
<dbReference type="RefSeq" id="WP_042067851.1">
    <property type="nucleotide sequence ID" value="NZ_BBIY01000021.1"/>
</dbReference>
<dbReference type="Pfam" id="PF11178">
    <property type="entry name" value="DUF2963"/>
    <property type="match status" value="2"/>
</dbReference>
<gene>
    <name evidence="2" type="ORF">OYV_02470</name>
</gene>
<dbReference type="InterPro" id="IPR021348">
    <property type="entry name" value="DUF2963"/>
</dbReference>
<keyword evidence="3" id="KW-1185">Reference proteome</keyword>
<feature type="domain" description="DUF2963" evidence="1">
    <location>
        <begin position="33"/>
        <end position="83"/>
    </location>
</feature>
<feature type="domain" description="DUF2963" evidence="1">
    <location>
        <begin position="85"/>
        <end position="122"/>
    </location>
</feature>
<sequence length="122" mass="14679">MKTIKKEFIDNYGYKVIQEYDKDTGTSIKDIFYQLDGKTIHYIDEYDKATSNIIKKTVYQLDGKTIDYAYEYDKKYRNMFKYIEYQPDGITFKEISEYDYDEEPITTTYYNLDGTISDIINF</sequence>
<dbReference type="EMBL" id="BBIY01000021">
    <property type="protein sequence ID" value="GAK73766.1"/>
    <property type="molecule type" value="Genomic_DNA"/>
</dbReference>
<evidence type="ECO:0000313" key="2">
    <source>
        <dbReference type="EMBL" id="GAK73766.1"/>
    </source>
</evidence>
<evidence type="ECO:0000259" key="1">
    <source>
        <dbReference type="Pfam" id="PF11178"/>
    </source>
</evidence>
<reference evidence="2 3" key="2">
    <citation type="journal article" date="2014" name="Genome Announc.">
        <title>Draft Genome Sequence of 'Candidatus Phytoplasma asteris' Strain OY-V, an Unculturable Plant-Pathogenic Bacterium.</title>
        <authorList>
            <person name="Kakizawa S."/>
            <person name="Makino A."/>
            <person name="Ishii Y."/>
            <person name="Tamaki H."/>
            <person name="Kamagata Y."/>
        </authorList>
    </citation>
    <scope>NUCLEOTIDE SEQUENCE [LARGE SCALE GENOMIC DNA]</scope>
    <source>
        <strain evidence="2 3">OY-V</strain>
    </source>
</reference>
<name>A0ABQ0J2C9_9MOLU</name>
<reference evidence="3" key="1">
    <citation type="journal article" date="2014" name="Genome Announc.">
        <title>Draft Genome Sequence of ''Candidatus Phytoplasma asteris'' Strain OY-V, an Unculturable Plant-Pathogenic Bacterium.</title>
        <authorList>
            <person name="Kakizawa S."/>
            <person name="Makino A."/>
            <person name="Ishii Y."/>
            <person name="Tamaki H."/>
            <person name="Kamagata Y."/>
        </authorList>
    </citation>
    <scope>NUCLEOTIDE SEQUENCE [LARGE SCALE GENOMIC DNA]</scope>
    <source>
        <strain evidence="3">OY-V</strain>
    </source>
</reference>
<accession>A0ABQ0J2C9</accession>
<dbReference type="Proteomes" id="UP000028900">
    <property type="component" value="Unassembled WGS sequence"/>
</dbReference>
<organism evidence="2 3">
    <name type="scientific">'Chrysanthemum coronarium' phytoplasma</name>
    <dbReference type="NCBI Taxonomy" id="1520703"/>
    <lineage>
        <taxon>Bacteria</taxon>
        <taxon>Bacillati</taxon>
        <taxon>Mycoplasmatota</taxon>
        <taxon>Mollicutes</taxon>
        <taxon>Acholeplasmatales</taxon>
        <taxon>Acholeplasmataceae</taxon>
        <taxon>Candidatus Phytoplasma</taxon>
        <taxon>16SrI (Aster yellows group)</taxon>
    </lineage>
</organism>
<proteinExistence type="predicted"/>
<protein>
    <submittedName>
        <fullName evidence="2">Nucleoside-diphosphate-sugar pyrophosphorylas</fullName>
    </submittedName>
</protein>
<comment type="caution">
    <text evidence="2">The sequence shown here is derived from an EMBL/GenBank/DDBJ whole genome shotgun (WGS) entry which is preliminary data.</text>
</comment>